<reference evidence="14" key="2">
    <citation type="journal article" date="2021" name="PeerJ">
        <title>Extensive microbial diversity within the chicken gut microbiome revealed by metagenomics and culture.</title>
        <authorList>
            <person name="Gilroy R."/>
            <person name="Ravi A."/>
            <person name="Getino M."/>
            <person name="Pursley I."/>
            <person name="Horton D.L."/>
            <person name="Alikhan N.F."/>
            <person name="Baker D."/>
            <person name="Gharbi K."/>
            <person name="Hall N."/>
            <person name="Watson M."/>
            <person name="Adriaenssens E.M."/>
            <person name="Foster-Nyarko E."/>
            <person name="Jarju S."/>
            <person name="Secka A."/>
            <person name="Antonio M."/>
            <person name="Oren A."/>
            <person name="Chaudhuri R.R."/>
            <person name="La Ragione R."/>
            <person name="Hildebrand F."/>
            <person name="Pallen M.J."/>
        </authorList>
    </citation>
    <scope>NUCLEOTIDE SEQUENCE</scope>
    <source>
        <strain evidence="14">CHK176-6737</strain>
    </source>
</reference>
<dbReference type="EMBL" id="DVNM01000033">
    <property type="protein sequence ID" value="HIU69547.1"/>
    <property type="molecule type" value="Genomic_DNA"/>
</dbReference>
<dbReference type="Pfam" id="PF01435">
    <property type="entry name" value="Peptidase_M48"/>
    <property type="match status" value="1"/>
</dbReference>
<dbReference type="GO" id="GO:0005886">
    <property type="term" value="C:plasma membrane"/>
    <property type="evidence" value="ECO:0007669"/>
    <property type="project" value="UniProtKB-SubCell"/>
</dbReference>
<reference evidence="14" key="1">
    <citation type="submission" date="2020-10" db="EMBL/GenBank/DDBJ databases">
        <authorList>
            <person name="Gilroy R."/>
        </authorList>
    </citation>
    <scope>NUCLEOTIDE SEQUENCE</scope>
    <source>
        <strain evidence="14">CHK176-6737</strain>
    </source>
</reference>
<comment type="caution">
    <text evidence="14">The sequence shown here is derived from an EMBL/GenBank/DDBJ whole genome shotgun (WGS) entry which is preliminary data.</text>
</comment>
<dbReference type="GO" id="GO:0046872">
    <property type="term" value="F:metal ion binding"/>
    <property type="evidence" value="ECO:0007669"/>
    <property type="project" value="UniProtKB-KW"/>
</dbReference>
<evidence type="ECO:0000313" key="14">
    <source>
        <dbReference type="EMBL" id="HIU69547.1"/>
    </source>
</evidence>
<keyword evidence="6 11" id="KW-0378">Hydrolase</keyword>
<keyword evidence="9 11" id="KW-0482">Metalloprotease</keyword>
<protein>
    <submittedName>
        <fullName evidence="14">M48 family metalloprotease</fullName>
    </submittedName>
</protein>
<evidence type="ECO:0000256" key="9">
    <source>
        <dbReference type="ARBA" id="ARBA00023049"/>
    </source>
</evidence>
<evidence type="ECO:0000313" key="15">
    <source>
        <dbReference type="Proteomes" id="UP000824125"/>
    </source>
</evidence>
<evidence type="ECO:0000256" key="6">
    <source>
        <dbReference type="ARBA" id="ARBA00022801"/>
    </source>
</evidence>
<comment type="subcellular location">
    <subcellularLocation>
        <location evidence="1">Cell membrane</location>
        <topology evidence="1">Multi-pass membrane protein</topology>
    </subcellularLocation>
</comment>
<evidence type="ECO:0000256" key="12">
    <source>
        <dbReference type="SAM" id="Phobius"/>
    </source>
</evidence>
<keyword evidence="2" id="KW-1003">Cell membrane</keyword>
<dbReference type="AlphaFoldDB" id="A0A9D1MV29"/>
<evidence type="ECO:0000256" key="5">
    <source>
        <dbReference type="ARBA" id="ARBA00022723"/>
    </source>
</evidence>
<comment type="similarity">
    <text evidence="11">Belongs to the peptidase M48 family.</text>
</comment>
<accession>A0A9D1MV29</accession>
<dbReference type="Gene3D" id="3.30.2010.10">
    <property type="entry name" value="Metalloproteases ('zincins'), catalytic domain"/>
    <property type="match status" value="1"/>
</dbReference>
<sequence length="344" mass="38396">MHKKKTSYAADFLKSLFQVHNLPALIYLCVNFAMIFVGAIALPRLVVKICTELQLTLPAPLPEGAPYYWMVLGSVCIFYILVFALSLCRVGEWVLRLRLHCRKIKNKNHAQRIQPLFDEVYRAARSAAPSIPGHIHLYMQKSTQANAFAVGRRCVCITRGLLALPDEEIKGILAHEFGHLAHKDTDMNLAVSISGGMTNFFLVILWLAYLAEKIVQVCIQLFTVGFNSPAIEGPLTELVLAAVAIFVVRVLQSAWTALGNLLLTATSRSREYKADAFSCKLGYARGLLGFFYRLPDAHRGGKNWLKRFGRALLSLGATHPATWKRIANVRKLYGSLPTPEENTQ</sequence>
<evidence type="ECO:0000256" key="2">
    <source>
        <dbReference type="ARBA" id="ARBA00022475"/>
    </source>
</evidence>
<keyword evidence="8 12" id="KW-1133">Transmembrane helix</keyword>
<evidence type="ECO:0000256" key="10">
    <source>
        <dbReference type="ARBA" id="ARBA00023136"/>
    </source>
</evidence>
<dbReference type="GO" id="GO:0006508">
    <property type="term" value="P:proteolysis"/>
    <property type="evidence" value="ECO:0007669"/>
    <property type="project" value="UniProtKB-KW"/>
</dbReference>
<dbReference type="GO" id="GO:0004222">
    <property type="term" value="F:metalloendopeptidase activity"/>
    <property type="evidence" value="ECO:0007669"/>
    <property type="project" value="InterPro"/>
</dbReference>
<evidence type="ECO:0000256" key="7">
    <source>
        <dbReference type="ARBA" id="ARBA00022833"/>
    </source>
</evidence>
<evidence type="ECO:0000256" key="8">
    <source>
        <dbReference type="ARBA" id="ARBA00022989"/>
    </source>
</evidence>
<feature type="transmembrane region" description="Helical" evidence="12">
    <location>
        <begin position="67"/>
        <end position="88"/>
    </location>
</feature>
<gene>
    <name evidence="14" type="ORF">IAD23_06285</name>
</gene>
<dbReference type="InterPro" id="IPR001915">
    <property type="entry name" value="Peptidase_M48"/>
</dbReference>
<evidence type="ECO:0000256" key="3">
    <source>
        <dbReference type="ARBA" id="ARBA00022670"/>
    </source>
</evidence>
<keyword evidence="7 11" id="KW-0862">Zinc</keyword>
<keyword evidence="3 11" id="KW-0645">Protease</keyword>
<evidence type="ECO:0000256" key="4">
    <source>
        <dbReference type="ARBA" id="ARBA00022692"/>
    </source>
</evidence>
<name>A0A9D1MV29_9FIRM</name>
<dbReference type="PANTHER" id="PTHR43221:SF1">
    <property type="entry name" value="PROTEASE HTPX"/>
    <property type="match status" value="1"/>
</dbReference>
<evidence type="ECO:0000256" key="11">
    <source>
        <dbReference type="RuleBase" id="RU003983"/>
    </source>
</evidence>
<feature type="transmembrane region" description="Helical" evidence="12">
    <location>
        <begin position="189"/>
        <end position="211"/>
    </location>
</feature>
<dbReference type="Proteomes" id="UP000824125">
    <property type="component" value="Unassembled WGS sequence"/>
</dbReference>
<feature type="transmembrane region" description="Helical" evidence="12">
    <location>
        <begin position="238"/>
        <end position="263"/>
    </location>
</feature>
<keyword evidence="10 12" id="KW-0472">Membrane</keyword>
<evidence type="ECO:0000256" key="1">
    <source>
        <dbReference type="ARBA" id="ARBA00004651"/>
    </source>
</evidence>
<keyword evidence="5" id="KW-0479">Metal-binding</keyword>
<keyword evidence="4 12" id="KW-0812">Transmembrane</keyword>
<dbReference type="PANTHER" id="PTHR43221">
    <property type="entry name" value="PROTEASE HTPX"/>
    <property type="match status" value="1"/>
</dbReference>
<dbReference type="InterPro" id="IPR050083">
    <property type="entry name" value="HtpX_protease"/>
</dbReference>
<evidence type="ECO:0000259" key="13">
    <source>
        <dbReference type="Pfam" id="PF01435"/>
    </source>
</evidence>
<comment type="cofactor">
    <cofactor evidence="11">
        <name>Zn(2+)</name>
        <dbReference type="ChEBI" id="CHEBI:29105"/>
    </cofactor>
    <text evidence="11">Binds 1 zinc ion per subunit.</text>
</comment>
<feature type="transmembrane region" description="Helical" evidence="12">
    <location>
        <begin position="24"/>
        <end position="47"/>
    </location>
</feature>
<organism evidence="14 15">
    <name type="scientific">Candidatus Scybalenecus merdavium</name>
    <dbReference type="NCBI Taxonomy" id="2840939"/>
    <lineage>
        <taxon>Bacteria</taxon>
        <taxon>Bacillati</taxon>
        <taxon>Bacillota</taxon>
        <taxon>Clostridia</taxon>
        <taxon>Eubacteriales</taxon>
        <taxon>Oscillospiraceae</taxon>
        <taxon>Oscillospiraceae incertae sedis</taxon>
        <taxon>Candidatus Scybalenecus</taxon>
    </lineage>
</organism>
<feature type="domain" description="Peptidase M48" evidence="13">
    <location>
        <begin position="113"/>
        <end position="331"/>
    </location>
</feature>
<proteinExistence type="inferred from homology"/>